<evidence type="ECO:0000313" key="3">
    <source>
        <dbReference type="Proteomes" id="UP001212841"/>
    </source>
</evidence>
<evidence type="ECO:0000313" key="2">
    <source>
        <dbReference type="EMBL" id="KAJ3051618.1"/>
    </source>
</evidence>
<organism evidence="2 3">
    <name type="scientific">Rhizophlyctis rosea</name>
    <dbReference type="NCBI Taxonomy" id="64517"/>
    <lineage>
        <taxon>Eukaryota</taxon>
        <taxon>Fungi</taxon>
        <taxon>Fungi incertae sedis</taxon>
        <taxon>Chytridiomycota</taxon>
        <taxon>Chytridiomycota incertae sedis</taxon>
        <taxon>Chytridiomycetes</taxon>
        <taxon>Rhizophlyctidales</taxon>
        <taxon>Rhizophlyctidaceae</taxon>
        <taxon>Rhizophlyctis</taxon>
    </lineage>
</organism>
<sequence>EEQPALVVIDAVTDSVNPTASPHPPPAATIEAVDPDQFAPDEEPTTRKEE</sequence>
<comment type="caution">
    <text evidence="2">The sequence shown here is derived from an EMBL/GenBank/DDBJ whole genome shotgun (WGS) entry which is preliminary data.</text>
</comment>
<keyword evidence="3" id="KW-1185">Reference proteome</keyword>
<dbReference type="Proteomes" id="UP001212841">
    <property type="component" value="Unassembled WGS sequence"/>
</dbReference>
<dbReference type="EMBL" id="JADGJD010000375">
    <property type="protein sequence ID" value="KAJ3051618.1"/>
    <property type="molecule type" value="Genomic_DNA"/>
</dbReference>
<evidence type="ECO:0000256" key="1">
    <source>
        <dbReference type="SAM" id="MobiDB-lite"/>
    </source>
</evidence>
<accession>A0AAD5X2A5</accession>
<reference evidence="2" key="1">
    <citation type="submission" date="2020-05" db="EMBL/GenBank/DDBJ databases">
        <title>Phylogenomic resolution of chytrid fungi.</title>
        <authorList>
            <person name="Stajich J.E."/>
            <person name="Amses K."/>
            <person name="Simmons R."/>
            <person name="Seto K."/>
            <person name="Myers J."/>
            <person name="Bonds A."/>
            <person name="Quandt C.A."/>
            <person name="Barry K."/>
            <person name="Liu P."/>
            <person name="Grigoriev I."/>
            <person name="Longcore J.E."/>
            <person name="James T.Y."/>
        </authorList>
    </citation>
    <scope>NUCLEOTIDE SEQUENCE</scope>
    <source>
        <strain evidence="2">JEL0318</strain>
    </source>
</reference>
<dbReference type="AlphaFoldDB" id="A0AAD5X2A5"/>
<name>A0AAD5X2A5_9FUNG</name>
<feature type="non-terminal residue" evidence="2">
    <location>
        <position position="1"/>
    </location>
</feature>
<feature type="region of interest" description="Disordered" evidence="1">
    <location>
        <begin position="12"/>
        <end position="50"/>
    </location>
</feature>
<proteinExistence type="predicted"/>
<gene>
    <name evidence="2" type="ORF">HK097_007357</name>
</gene>
<protein>
    <submittedName>
        <fullName evidence="2">Uncharacterized protein</fullName>
    </submittedName>
</protein>